<feature type="non-terminal residue" evidence="2">
    <location>
        <position position="184"/>
    </location>
</feature>
<dbReference type="PANTHER" id="PTHR10622">
    <property type="entry name" value="HET DOMAIN-CONTAINING PROTEIN"/>
    <property type="match status" value="1"/>
</dbReference>
<organism evidence="2 3">
    <name type="scientific">Pholiota conissans</name>
    <dbReference type="NCBI Taxonomy" id="109636"/>
    <lineage>
        <taxon>Eukaryota</taxon>
        <taxon>Fungi</taxon>
        <taxon>Dikarya</taxon>
        <taxon>Basidiomycota</taxon>
        <taxon>Agaricomycotina</taxon>
        <taxon>Agaricomycetes</taxon>
        <taxon>Agaricomycetidae</taxon>
        <taxon>Agaricales</taxon>
        <taxon>Agaricineae</taxon>
        <taxon>Strophariaceae</taxon>
        <taxon>Pholiota</taxon>
    </lineage>
</organism>
<reference evidence="2" key="1">
    <citation type="submission" date="2020-11" db="EMBL/GenBank/DDBJ databases">
        <authorList>
            <consortium name="DOE Joint Genome Institute"/>
            <person name="Ahrendt S."/>
            <person name="Riley R."/>
            <person name="Andreopoulos W."/>
            <person name="Labutti K."/>
            <person name="Pangilinan J."/>
            <person name="Ruiz-Duenas F.J."/>
            <person name="Barrasa J.M."/>
            <person name="Sanchez-Garcia M."/>
            <person name="Camarero S."/>
            <person name="Miyauchi S."/>
            <person name="Serrano A."/>
            <person name="Linde D."/>
            <person name="Babiker R."/>
            <person name="Drula E."/>
            <person name="Ayuso-Fernandez I."/>
            <person name="Pacheco R."/>
            <person name="Padilla G."/>
            <person name="Ferreira P."/>
            <person name="Barriuso J."/>
            <person name="Kellner H."/>
            <person name="Castanera R."/>
            <person name="Alfaro M."/>
            <person name="Ramirez L."/>
            <person name="Pisabarro A.G."/>
            <person name="Kuo A."/>
            <person name="Tritt A."/>
            <person name="Lipzen A."/>
            <person name="He G."/>
            <person name="Yan M."/>
            <person name="Ng V."/>
            <person name="Cullen D."/>
            <person name="Martin F."/>
            <person name="Rosso M.-N."/>
            <person name="Henrissat B."/>
            <person name="Hibbett D."/>
            <person name="Martinez A.T."/>
            <person name="Grigoriev I.V."/>
        </authorList>
    </citation>
    <scope>NUCLEOTIDE SEQUENCE</scope>
    <source>
        <strain evidence="2">CIRM-BRFM 674</strain>
    </source>
</reference>
<dbReference type="OrthoDB" id="674604at2759"/>
<dbReference type="PANTHER" id="PTHR10622:SF10">
    <property type="entry name" value="HET DOMAIN-CONTAINING PROTEIN"/>
    <property type="match status" value="1"/>
</dbReference>
<sequence length="184" mass="21395">RTSPGYRKLLNFCRASSRDHGFMLGWMDILCINKESSAELCESIRSMYKCYASSQVCVVYLAQMEALSDMHSDPWFTRGWTLPELLAPATVKFYNRDWEPFLQKFENDKKCSQIREQIVTATSILFNIHNAPFSRRMQMAATREVTHEEDMAYSLNRIFDVSISTAYGEGAERAFFRLLQEILK</sequence>
<dbReference type="Pfam" id="PF06985">
    <property type="entry name" value="HET"/>
    <property type="match status" value="1"/>
</dbReference>
<evidence type="ECO:0000313" key="2">
    <source>
        <dbReference type="EMBL" id="KAF9482066.1"/>
    </source>
</evidence>
<name>A0A9P5Z749_9AGAR</name>
<feature type="non-terminal residue" evidence="2">
    <location>
        <position position="1"/>
    </location>
</feature>
<dbReference type="EMBL" id="MU155170">
    <property type="protein sequence ID" value="KAF9482066.1"/>
    <property type="molecule type" value="Genomic_DNA"/>
</dbReference>
<dbReference type="InterPro" id="IPR010730">
    <property type="entry name" value="HET"/>
</dbReference>
<dbReference type="AlphaFoldDB" id="A0A9P5Z749"/>
<gene>
    <name evidence="2" type="ORF">BDN70DRAFT_774583</name>
</gene>
<evidence type="ECO:0000313" key="3">
    <source>
        <dbReference type="Proteomes" id="UP000807469"/>
    </source>
</evidence>
<dbReference type="Proteomes" id="UP000807469">
    <property type="component" value="Unassembled WGS sequence"/>
</dbReference>
<feature type="domain" description="Heterokaryon incompatibility" evidence="1">
    <location>
        <begin position="18"/>
        <end position="66"/>
    </location>
</feature>
<evidence type="ECO:0000259" key="1">
    <source>
        <dbReference type="Pfam" id="PF06985"/>
    </source>
</evidence>
<keyword evidence="3" id="KW-1185">Reference proteome</keyword>
<comment type="caution">
    <text evidence="2">The sequence shown here is derived from an EMBL/GenBank/DDBJ whole genome shotgun (WGS) entry which is preliminary data.</text>
</comment>
<proteinExistence type="predicted"/>
<accession>A0A9P5Z749</accession>
<protein>
    <recommendedName>
        <fullName evidence="1">Heterokaryon incompatibility domain-containing protein</fullName>
    </recommendedName>
</protein>